<name>A0A160TIH8_9ZZZZ</name>
<sequence>MIYHAAMSRFAPDLAAADIAPVILAAPAWARIGITVRDPRLRARAAETLARTILEEFDRDSPARDTNQLSLAL</sequence>
<reference evidence="1" key="1">
    <citation type="submission" date="2015-10" db="EMBL/GenBank/DDBJ databases">
        <authorList>
            <person name="Gilbert D.G."/>
        </authorList>
    </citation>
    <scope>NUCLEOTIDE SEQUENCE</scope>
</reference>
<dbReference type="EMBL" id="CZQE01000177">
    <property type="protein sequence ID" value="CUS44765.1"/>
    <property type="molecule type" value="Genomic_DNA"/>
</dbReference>
<protein>
    <submittedName>
        <fullName evidence="1">Uncharacterized protein</fullName>
    </submittedName>
</protein>
<accession>A0A160TIH8</accession>
<dbReference type="AlphaFoldDB" id="A0A160TIH8"/>
<dbReference type="Pfam" id="PF20561">
    <property type="entry name" value="DUF6771"/>
    <property type="match status" value="1"/>
</dbReference>
<gene>
    <name evidence="1" type="ORF">MGWOODY_Smn1757</name>
</gene>
<evidence type="ECO:0000313" key="1">
    <source>
        <dbReference type="EMBL" id="CUS44765.1"/>
    </source>
</evidence>
<dbReference type="InterPro" id="IPR046662">
    <property type="entry name" value="DUF6771"/>
</dbReference>
<proteinExistence type="predicted"/>
<organism evidence="1">
    <name type="scientific">hydrothermal vent metagenome</name>
    <dbReference type="NCBI Taxonomy" id="652676"/>
    <lineage>
        <taxon>unclassified sequences</taxon>
        <taxon>metagenomes</taxon>
        <taxon>ecological metagenomes</taxon>
    </lineage>
</organism>